<proteinExistence type="predicted"/>
<gene>
    <name evidence="1" type="ORF">BDR25DRAFT_359821</name>
</gene>
<sequence length="301" mass="33426">MGTFVLSFNNARSRKTNAPGAGSKLAFSAMHESQDSMIFAGLRERCTPRTSSNVQQRLWSACGRRWKDMVEAWEVDEVEMMNTKIKGQQADDLEDMSVSRSFYQLRRAAVGRATADRQTKRRTRFGFTTMPSLVSDIIHCVSVNGKKYSLPPLVLVAAAKTPLLHSSDSVAFHTLARLSSRAALGIWRSLTAMAKTVHDTLGHEAHVVPTRFGATVVLRLSMRFPYVCKTTSPSTTDQSLRKPSLGGKPLLLDRHGTLGTKRLLQPVCIFKCFNSLIISSFVLFYFPLSSCLGVVNSSWIF</sequence>
<comment type="caution">
    <text evidence="1">The sequence shown here is derived from an EMBL/GenBank/DDBJ whole genome shotgun (WGS) entry which is preliminary data.</text>
</comment>
<accession>A0ACB6QGL3</accession>
<name>A0ACB6QGL3_9PLEO</name>
<evidence type="ECO:0000313" key="2">
    <source>
        <dbReference type="Proteomes" id="UP000799755"/>
    </source>
</evidence>
<keyword evidence="2" id="KW-1185">Reference proteome</keyword>
<dbReference type="EMBL" id="MU003526">
    <property type="protein sequence ID" value="KAF2466031.1"/>
    <property type="molecule type" value="Genomic_DNA"/>
</dbReference>
<reference evidence="1" key="1">
    <citation type="journal article" date="2020" name="Stud. Mycol.">
        <title>101 Dothideomycetes genomes: a test case for predicting lifestyles and emergence of pathogens.</title>
        <authorList>
            <person name="Haridas S."/>
            <person name="Albert R."/>
            <person name="Binder M."/>
            <person name="Bloem J."/>
            <person name="Labutti K."/>
            <person name="Salamov A."/>
            <person name="Andreopoulos B."/>
            <person name="Baker S."/>
            <person name="Barry K."/>
            <person name="Bills G."/>
            <person name="Bluhm B."/>
            <person name="Cannon C."/>
            <person name="Castanera R."/>
            <person name="Culley D."/>
            <person name="Daum C."/>
            <person name="Ezra D."/>
            <person name="Gonzalez J."/>
            <person name="Henrissat B."/>
            <person name="Kuo A."/>
            <person name="Liang C."/>
            <person name="Lipzen A."/>
            <person name="Lutzoni F."/>
            <person name="Magnuson J."/>
            <person name="Mondo S."/>
            <person name="Nolan M."/>
            <person name="Ohm R."/>
            <person name="Pangilinan J."/>
            <person name="Park H.-J."/>
            <person name="Ramirez L."/>
            <person name="Alfaro M."/>
            <person name="Sun H."/>
            <person name="Tritt A."/>
            <person name="Yoshinaga Y."/>
            <person name="Zwiers L.-H."/>
            <person name="Turgeon B."/>
            <person name="Goodwin S."/>
            <person name="Spatafora J."/>
            <person name="Crous P."/>
            <person name="Grigoriev I."/>
        </authorList>
    </citation>
    <scope>NUCLEOTIDE SEQUENCE</scope>
    <source>
        <strain evidence="1">ATCC 200398</strain>
    </source>
</reference>
<dbReference type="Proteomes" id="UP000799755">
    <property type="component" value="Unassembled WGS sequence"/>
</dbReference>
<evidence type="ECO:0000313" key="1">
    <source>
        <dbReference type="EMBL" id="KAF2466031.1"/>
    </source>
</evidence>
<protein>
    <submittedName>
        <fullName evidence="1">Uncharacterized protein</fullName>
    </submittedName>
</protein>
<organism evidence="1 2">
    <name type="scientific">Lindgomyces ingoldianus</name>
    <dbReference type="NCBI Taxonomy" id="673940"/>
    <lineage>
        <taxon>Eukaryota</taxon>
        <taxon>Fungi</taxon>
        <taxon>Dikarya</taxon>
        <taxon>Ascomycota</taxon>
        <taxon>Pezizomycotina</taxon>
        <taxon>Dothideomycetes</taxon>
        <taxon>Pleosporomycetidae</taxon>
        <taxon>Pleosporales</taxon>
        <taxon>Lindgomycetaceae</taxon>
        <taxon>Lindgomyces</taxon>
    </lineage>
</organism>